<reference evidence="1 2" key="1">
    <citation type="submission" date="2019-03" db="EMBL/GenBank/DDBJ databases">
        <title>Genomic Encyclopedia of Type Strains, Phase IV (KMG-IV): sequencing the most valuable type-strain genomes for metagenomic binning, comparative biology and taxonomic classification.</title>
        <authorList>
            <person name="Goeker M."/>
        </authorList>
    </citation>
    <scope>NUCLEOTIDE SEQUENCE [LARGE SCALE GENOMIC DNA]</scope>
    <source>
        <strain evidence="1 2">DSM 103792</strain>
    </source>
</reference>
<accession>A0A4R6UPL0</accession>
<evidence type="ECO:0000313" key="1">
    <source>
        <dbReference type="EMBL" id="TDQ47599.1"/>
    </source>
</evidence>
<dbReference type="AlphaFoldDB" id="A0A4R6UPL0"/>
<dbReference type="Proteomes" id="UP000295375">
    <property type="component" value="Unassembled WGS sequence"/>
</dbReference>
<dbReference type="EMBL" id="SNYM01000009">
    <property type="protein sequence ID" value="TDQ47599.1"/>
    <property type="molecule type" value="Genomic_DNA"/>
</dbReference>
<gene>
    <name evidence="1" type="ORF">EV696_1091</name>
</gene>
<sequence length="66" mass="7321">MSTVDYQDCAQAIRTTVSLLETSGVPSHIIAATLLSAAIESWQRCSEGEQLTRDDVRELVERITVR</sequence>
<dbReference type="OrthoDB" id="9940044at2"/>
<proteinExistence type="predicted"/>
<name>A0A4R6UPL0_9GAMM</name>
<comment type="caution">
    <text evidence="1">The sequence shown here is derived from an EMBL/GenBank/DDBJ whole genome shotgun (WGS) entry which is preliminary data.</text>
</comment>
<protein>
    <submittedName>
        <fullName evidence="1">Uncharacterized protein</fullName>
    </submittedName>
</protein>
<evidence type="ECO:0000313" key="2">
    <source>
        <dbReference type="Proteomes" id="UP000295375"/>
    </source>
</evidence>
<dbReference type="RefSeq" id="WP_133590745.1">
    <property type="nucleotide sequence ID" value="NZ_CP037953.1"/>
</dbReference>
<organism evidence="1 2">
    <name type="scientific">Permianibacter aggregans</name>
    <dbReference type="NCBI Taxonomy" id="1510150"/>
    <lineage>
        <taxon>Bacteria</taxon>
        <taxon>Pseudomonadati</taxon>
        <taxon>Pseudomonadota</taxon>
        <taxon>Gammaproteobacteria</taxon>
        <taxon>Pseudomonadales</taxon>
        <taxon>Pseudomonadaceae</taxon>
        <taxon>Permianibacter</taxon>
    </lineage>
</organism>
<keyword evidence="2" id="KW-1185">Reference proteome</keyword>